<dbReference type="EMBL" id="LAZR01062526">
    <property type="protein sequence ID" value="KKK61339.1"/>
    <property type="molecule type" value="Genomic_DNA"/>
</dbReference>
<evidence type="ECO:0000313" key="2">
    <source>
        <dbReference type="EMBL" id="KKK61339.1"/>
    </source>
</evidence>
<keyword evidence="1" id="KW-0472">Membrane</keyword>
<feature type="transmembrane region" description="Helical" evidence="1">
    <location>
        <begin position="12"/>
        <end position="33"/>
    </location>
</feature>
<reference evidence="2" key="1">
    <citation type="journal article" date="2015" name="Nature">
        <title>Complex archaea that bridge the gap between prokaryotes and eukaryotes.</title>
        <authorList>
            <person name="Spang A."/>
            <person name="Saw J.H."/>
            <person name="Jorgensen S.L."/>
            <person name="Zaremba-Niedzwiedzka K."/>
            <person name="Martijn J."/>
            <person name="Lind A.E."/>
            <person name="van Eijk R."/>
            <person name="Schleper C."/>
            <person name="Guy L."/>
            <person name="Ettema T.J."/>
        </authorList>
    </citation>
    <scope>NUCLEOTIDE SEQUENCE</scope>
</reference>
<comment type="caution">
    <text evidence="2">The sequence shown here is derived from an EMBL/GenBank/DDBJ whole genome shotgun (WGS) entry which is preliminary data.</text>
</comment>
<proteinExistence type="predicted"/>
<name>A0A0F8Z4J5_9ZZZZ</name>
<organism evidence="2">
    <name type="scientific">marine sediment metagenome</name>
    <dbReference type="NCBI Taxonomy" id="412755"/>
    <lineage>
        <taxon>unclassified sequences</taxon>
        <taxon>metagenomes</taxon>
        <taxon>ecological metagenomes</taxon>
    </lineage>
</organism>
<keyword evidence="1" id="KW-1133">Transmembrane helix</keyword>
<protein>
    <submittedName>
        <fullName evidence="2">Uncharacterized protein</fullName>
    </submittedName>
</protein>
<gene>
    <name evidence="2" type="ORF">LCGC14_3015330</name>
</gene>
<keyword evidence="1" id="KW-0812">Transmembrane</keyword>
<sequence>MKINWNLDPLKIIQFIIIIALLFYGYSQWSNYLDEKNRVKELKTQYKHADKIIKEQTALLKEKETILENLKLDNYFVVKVDI</sequence>
<accession>A0A0F8Z4J5</accession>
<dbReference type="AlphaFoldDB" id="A0A0F8Z4J5"/>
<evidence type="ECO:0000256" key="1">
    <source>
        <dbReference type="SAM" id="Phobius"/>
    </source>
</evidence>